<evidence type="ECO:0000313" key="2">
    <source>
        <dbReference type="Proteomes" id="UP000182360"/>
    </source>
</evidence>
<dbReference type="AlphaFoldDB" id="A0A1H9B2Z0"/>
<dbReference type="OrthoDB" id="5741553at2"/>
<name>A0A1H9B2Z0_9SPIR</name>
<dbReference type="EMBL" id="FOFU01000001">
    <property type="protein sequence ID" value="SEP83314.1"/>
    <property type="molecule type" value="Genomic_DNA"/>
</dbReference>
<dbReference type="Pfam" id="PF05766">
    <property type="entry name" value="NinG"/>
    <property type="match status" value="1"/>
</dbReference>
<dbReference type="InterPro" id="IPR008713">
    <property type="entry name" value="Phage_lambda_NinG"/>
</dbReference>
<proteinExistence type="predicted"/>
<reference evidence="1 2" key="1">
    <citation type="submission" date="2016-10" db="EMBL/GenBank/DDBJ databases">
        <authorList>
            <person name="de Groot N.N."/>
        </authorList>
    </citation>
    <scope>NUCLEOTIDE SEQUENCE [LARGE SCALE GENOMIC DNA]</scope>
    <source>
        <strain evidence="1 2">B25</strain>
    </source>
</reference>
<evidence type="ECO:0000313" key="1">
    <source>
        <dbReference type="EMBL" id="SEP83314.1"/>
    </source>
</evidence>
<protein>
    <submittedName>
        <fullName evidence="1">Bacteriophage Lambda NinG protein</fullName>
    </submittedName>
</protein>
<organism evidence="1 2">
    <name type="scientific">Treponema bryantii</name>
    <dbReference type="NCBI Taxonomy" id="163"/>
    <lineage>
        <taxon>Bacteria</taxon>
        <taxon>Pseudomonadati</taxon>
        <taxon>Spirochaetota</taxon>
        <taxon>Spirochaetia</taxon>
        <taxon>Spirochaetales</taxon>
        <taxon>Treponemataceae</taxon>
        <taxon>Treponema</taxon>
    </lineage>
</organism>
<gene>
    <name evidence="1" type="ORF">SAMN04487977_101557</name>
</gene>
<accession>A0A1H9B2Z0</accession>
<dbReference type="Proteomes" id="UP000182360">
    <property type="component" value="Unassembled WGS sequence"/>
</dbReference>
<sequence>MRRHKIPIEKVQTAFNNAIKRRDCRCMIKDYEPCYGQLECSHFFTVGSNPALRFYPPNAYTQCSKHHWKHHNVWKYGDNLISYQGWLEEHHKQDLEKMEVLRHRYIKYDDDLKAEIIRLCNADKLDELQKLIEEKLQ</sequence>
<keyword evidence="2" id="KW-1185">Reference proteome</keyword>